<feature type="binding site" evidence="13">
    <location>
        <position position="61"/>
    </location>
    <ligand>
        <name>beta-alanine</name>
        <dbReference type="ChEBI" id="CHEBI:57966"/>
    </ligand>
</feature>
<protein>
    <recommendedName>
        <fullName evidence="5 13">Pantothenate synthetase</fullName>
        <shortName evidence="13">PS</shortName>
        <ecNumber evidence="4 13">6.3.2.1</ecNumber>
    </recommendedName>
    <alternativeName>
        <fullName evidence="13">Pantoate--beta-alanine ligase</fullName>
    </alternativeName>
    <alternativeName>
        <fullName evidence="13">Pantoate-activating enzyme</fullName>
    </alternativeName>
</protein>
<keyword evidence="9 13" id="KW-0547">Nucleotide-binding</keyword>
<feature type="coiled-coil region" evidence="14">
    <location>
        <begin position="192"/>
        <end position="227"/>
    </location>
</feature>
<dbReference type="HAMAP" id="MF_00158">
    <property type="entry name" value="PanC"/>
    <property type="match status" value="1"/>
</dbReference>
<reference evidence="15" key="2">
    <citation type="journal article" date="2021" name="PeerJ">
        <title>Extensive microbial diversity within the chicken gut microbiome revealed by metagenomics and culture.</title>
        <authorList>
            <person name="Gilroy R."/>
            <person name="Ravi A."/>
            <person name="Getino M."/>
            <person name="Pursley I."/>
            <person name="Horton D.L."/>
            <person name="Alikhan N.F."/>
            <person name="Baker D."/>
            <person name="Gharbi K."/>
            <person name="Hall N."/>
            <person name="Watson M."/>
            <person name="Adriaenssens E.M."/>
            <person name="Foster-Nyarko E."/>
            <person name="Jarju S."/>
            <person name="Secka A."/>
            <person name="Antonio M."/>
            <person name="Oren A."/>
            <person name="Chaudhuri R.R."/>
            <person name="La Ragione R."/>
            <person name="Hildebrand F."/>
            <person name="Pallen M.J."/>
        </authorList>
    </citation>
    <scope>NUCLEOTIDE SEQUENCE</scope>
    <source>
        <strain evidence="15">CHK176-22527</strain>
    </source>
</reference>
<reference evidence="15" key="1">
    <citation type="submission" date="2020-10" db="EMBL/GenBank/DDBJ databases">
        <authorList>
            <person name="Gilroy R."/>
        </authorList>
    </citation>
    <scope>NUCLEOTIDE SEQUENCE</scope>
    <source>
        <strain evidence="15">CHK176-22527</strain>
    </source>
</reference>
<evidence type="ECO:0000256" key="3">
    <source>
        <dbReference type="ARBA" id="ARBA00009256"/>
    </source>
</evidence>
<keyword evidence="7 13" id="KW-0436">Ligase</keyword>
<name>A0A9D1KUD5_9FIRM</name>
<organism evidence="15 16">
    <name type="scientific">Candidatus Allocopromorpha excrementavium</name>
    <dbReference type="NCBI Taxonomy" id="2840741"/>
    <lineage>
        <taxon>Bacteria</taxon>
        <taxon>Bacillati</taxon>
        <taxon>Bacillota</taxon>
        <taxon>Clostridia</taxon>
        <taxon>Eubacteriales</taxon>
        <taxon>Eubacteriaceae</taxon>
        <taxon>Eubacteriaceae incertae sedis</taxon>
        <taxon>Candidatus Allocopromorpha</taxon>
    </lineage>
</organism>
<evidence type="ECO:0000256" key="8">
    <source>
        <dbReference type="ARBA" id="ARBA00022655"/>
    </source>
</evidence>
<proteinExistence type="inferred from homology"/>
<comment type="miscellaneous">
    <text evidence="13">The reaction proceeds by a bi uni uni bi ping pong mechanism.</text>
</comment>
<comment type="similarity">
    <text evidence="3 13">Belongs to the pantothenate synthetase family.</text>
</comment>
<evidence type="ECO:0000256" key="4">
    <source>
        <dbReference type="ARBA" id="ARBA00012219"/>
    </source>
</evidence>
<dbReference type="GO" id="GO:0005829">
    <property type="term" value="C:cytosol"/>
    <property type="evidence" value="ECO:0007669"/>
    <property type="project" value="TreeGrafter"/>
</dbReference>
<dbReference type="PANTHER" id="PTHR21299">
    <property type="entry name" value="CYTIDYLATE KINASE/PANTOATE-BETA-ALANINE LIGASE"/>
    <property type="match status" value="1"/>
</dbReference>
<gene>
    <name evidence="13" type="primary">panC</name>
    <name evidence="15" type="ORF">IAD12_01325</name>
</gene>
<evidence type="ECO:0000256" key="11">
    <source>
        <dbReference type="ARBA" id="ARBA00048258"/>
    </source>
</evidence>
<comment type="pathway">
    <text evidence="2 13">Cofactor biosynthesis; (R)-pantothenate biosynthesis; (R)-pantothenate from (R)-pantoate and beta-alanine: step 1/1.</text>
</comment>
<feature type="binding site" evidence="13">
    <location>
        <position position="154"/>
    </location>
    <ligand>
        <name>(R)-pantoate</name>
        <dbReference type="ChEBI" id="CHEBI:15980"/>
    </ligand>
</feature>
<comment type="function">
    <text evidence="12 13">Catalyzes the condensation of pantoate with beta-alanine in an ATP-dependent reaction via a pantoyl-adenylate intermediate.</text>
</comment>
<evidence type="ECO:0000256" key="13">
    <source>
        <dbReference type="HAMAP-Rule" id="MF_00158"/>
    </source>
</evidence>
<dbReference type="InterPro" id="IPR042176">
    <property type="entry name" value="Pantoate_ligase_C"/>
</dbReference>
<dbReference type="InterPro" id="IPR003721">
    <property type="entry name" value="Pantoate_ligase"/>
</dbReference>
<dbReference type="AlphaFoldDB" id="A0A9D1KUD5"/>
<dbReference type="PANTHER" id="PTHR21299:SF1">
    <property type="entry name" value="PANTOATE--BETA-ALANINE LIGASE"/>
    <property type="match status" value="1"/>
</dbReference>
<dbReference type="CDD" id="cd00560">
    <property type="entry name" value="PanC"/>
    <property type="match status" value="1"/>
</dbReference>
<comment type="catalytic activity">
    <reaction evidence="11 13">
        <text>(R)-pantoate + beta-alanine + ATP = (R)-pantothenate + AMP + diphosphate + H(+)</text>
        <dbReference type="Rhea" id="RHEA:10912"/>
        <dbReference type="ChEBI" id="CHEBI:15378"/>
        <dbReference type="ChEBI" id="CHEBI:15980"/>
        <dbReference type="ChEBI" id="CHEBI:29032"/>
        <dbReference type="ChEBI" id="CHEBI:30616"/>
        <dbReference type="ChEBI" id="CHEBI:33019"/>
        <dbReference type="ChEBI" id="CHEBI:57966"/>
        <dbReference type="ChEBI" id="CHEBI:456215"/>
        <dbReference type="EC" id="6.3.2.1"/>
    </reaction>
</comment>
<sequence length="284" mass="31398">MIVAETAKQVRTEVSDWKKKGFTVGLVPTMGALHEGHASLVKAAAETCDKVIASVFVNPTQFSESEDLESYPRNFERDCEILEQNGCDLVFHPGVEEMYPQGFATYVELRSDMTRQLCGKSRPEHFQGVCTVVSKLFNIASPDKAFFGEKDAQQLAVIRRMSRDMSYGIEIVGCPTVREEDGLAKSSRNSYLDKAERKAAAVIRKAMDEAENMLSENIVDVKALKDRMREIIDSEPLARIDYIEIVDGGTLMPVDTAGAGSLVALAVYIGNTRLIDNFTVAKTL</sequence>
<dbReference type="Gene3D" id="3.30.1300.10">
    <property type="entry name" value="Pantoate-beta-alanine ligase, C-terminal domain"/>
    <property type="match status" value="1"/>
</dbReference>
<evidence type="ECO:0000256" key="7">
    <source>
        <dbReference type="ARBA" id="ARBA00022598"/>
    </source>
</evidence>
<dbReference type="InterPro" id="IPR004821">
    <property type="entry name" value="Cyt_trans-like"/>
</dbReference>
<dbReference type="GO" id="GO:0004592">
    <property type="term" value="F:pantoate-beta-alanine ligase activity"/>
    <property type="evidence" value="ECO:0007669"/>
    <property type="project" value="UniProtKB-UniRule"/>
</dbReference>
<feature type="binding site" evidence="13">
    <location>
        <begin position="30"/>
        <end position="37"/>
    </location>
    <ligand>
        <name>ATP</name>
        <dbReference type="ChEBI" id="CHEBI:30616"/>
    </ligand>
</feature>
<evidence type="ECO:0000313" key="15">
    <source>
        <dbReference type="EMBL" id="HIT98883.1"/>
    </source>
</evidence>
<evidence type="ECO:0000256" key="6">
    <source>
        <dbReference type="ARBA" id="ARBA00022490"/>
    </source>
</evidence>
<dbReference type="NCBIfam" id="TIGR00018">
    <property type="entry name" value="panC"/>
    <property type="match status" value="1"/>
</dbReference>
<evidence type="ECO:0000313" key="16">
    <source>
        <dbReference type="Proteomes" id="UP000824159"/>
    </source>
</evidence>
<feature type="binding site" evidence="13">
    <location>
        <begin position="148"/>
        <end position="151"/>
    </location>
    <ligand>
        <name>ATP</name>
        <dbReference type="ChEBI" id="CHEBI:30616"/>
    </ligand>
</feature>
<keyword evidence="8 13" id="KW-0566">Pantothenate biosynthesis</keyword>
<evidence type="ECO:0000256" key="10">
    <source>
        <dbReference type="ARBA" id="ARBA00022840"/>
    </source>
</evidence>
<accession>A0A9D1KUD5</accession>
<dbReference type="Gene3D" id="3.40.50.620">
    <property type="entry name" value="HUPs"/>
    <property type="match status" value="1"/>
</dbReference>
<evidence type="ECO:0000256" key="5">
    <source>
        <dbReference type="ARBA" id="ARBA00014155"/>
    </source>
</evidence>
<comment type="subunit">
    <text evidence="13">Homodimer.</text>
</comment>
<evidence type="ECO:0000256" key="12">
    <source>
        <dbReference type="ARBA" id="ARBA00055042"/>
    </source>
</evidence>
<dbReference type="EC" id="6.3.2.1" evidence="4 13"/>
<evidence type="ECO:0000256" key="2">
    <source>
        <dbReference type="ARBA" id="ARBA00004990"/>
    </source>
</evidence>
<dbReference type="Proteomes" id="UP000824159">
    <property type="component" value="Unassembled WGS sequence"/>
</dbReference>
<dbReference type="Pfam" id="PF02569">
    <property type="entry name" value="Pantoate_ligase"/>
    <property type="match status" value="1"/>
</dbReference>
<evidence type="ECO:0000256" key="14">
    <source>
        <dbReference type="SAM" id="Coils"/>
    </source>
</evidence>
<keyword evidence="6 13" id="KW-0963">Cytoplasm</keyword>
<evidence type="ECO:0000256" key="9">
    <source>
        <dbReference type="ARBA" id="ARBA00022741"/>
    </source>
</evidence>
<dbReference type="SUPFAM" id="SSF52374">
    <property type="entry name" value="Nucleotidylyl transferase"/>
    <property type="match status" value="1"/>
</dbReference>
<dbReference type="GO" id="GO:0015940">
    <property type="term" value="P:pantothenate biosynthetic process"/>
    <property type="evidence" value="ECO:0007669"/>
    <property type="project" value="UniProtKB-UniRule"/>
</dbReference>
<dbReference type="GO" id="GO:0005524">
    <property type="term" value="F:ATP binding"/>
    <property type="evidence" value="ECO:0007669"/>
    <property type="project" value="UniProtKB-KW"/>
</dbReference>
<dbReference type="FunFam" id="3.40.50.620:FF:000114">
    <property type="entry name" value="Pantothenate synthetase"/>
    <property type="match status" value="1"/>
</dbReference>
<feature type="active site" description="Proton donor" evidence="13">
    <location>
        <position position="37"/>
    </location>
</feature>
<comment type="subcellular location">
    <subcellularLocation>
        <location evidence="1 13">Cytoplasm</location>
    </subcellularLocation>
</comment>
<keyword evidence="14" id="KW-0175">Coiled coil</keyword>
<evidence type="ECO:0000256" key="1">
    <source>
        <dbReference type="ARBA" id="ARBA00004496"/>
    </source>
</evidence>
<feature type="binding site" evidence="13">
    <location>
        <position position="61"/>
    </location>
    <ligand>
        <name>(R)-pantoate</name>
        <dbReference type="ChEBI" id="CHEBI:15980"/>
    </ligand>
</feature>
<feature type="binding site" evidence="13">
    <location>
        <position position="177"/>
    </location>
    <ligand>
        <name>ATP</name>
        <dbReference type="ChEBI" id="CHEBI:30616"/>
    </ligand>
</feature>
<feature type="binding site" evidence="13">
    <location>
        <begin position="185"/>
        <end position="188"/>
    </location>
    <ligand>
        <name>ATP</name>
        <dbReference type="ChEBI" id="CHEBI:30616"/>
    </ligand>
</feature>
<dbReference type="EMBL" id="DVLX01000020">
    <property type="protein sequence ID" value="HIT98883.1"/>
    <property type="molecule type" value="Genomic_DNA"/>
</dbReference>
<keyword evidence="10 13" id="KW-0067">ATP-binding</keyword>
<dbReference type="NCBIfam" id="TIGR00125">
    <property type="entry name" value="cyt_tran_rel"/>
    <property type="match status" value="1"/>
</dbReference>
<comment type="caution">
    <text evidence="15">The sequence shown here is derived from an EMBL/GenBank/DDBJ whole genome shotgun (WGS) entry which is preliminary data.</text>
</comment>
<dbReference type="InterPro" id="IPR014729">
    <property type="entry name" value="Rossmann-like_a/b/a_fold"/>
</dbReference>